<dbReference type="AlphaFoldDB" id="A0A0F5PIS9"/>
<evidence type="ECO:0000313" key="3">
    <source>
        <dbReference type="Proteomes" id="UP000010146"/>
    </source>
</evidence>
<reference evidence="2 3" key="1">
    <citation type="submission" date="2008-07" db="EMBL/GenBank/DDBJ databases">
        <authorList>
            <person name="Gonzalez J."/>
            <person name="Sokolova T."/>
            <person name="Ferriera S."/>
            <person name="Johnson J."/>
            <person name="Kravitz S."/>
            <person name="Beeson K."/>
            <person name="Sutton G."/>
            <person name="Rogers Y.-H."/>
            <person name="Friedman R."/>
            <person name="Frazier M."/>
            <person name="Venter J.C."/>
        </authorList>
    </citation>
    <scope>NUCLEOTIDE SEQUENCE [LARGE SCALE GENOMIC DNA]</scope>
    <source>
        <strain evidence="2 3">DSM 12653</strain>
    </source>
</reference>
<sequence>MGSPPHFYHPPGRRKGETPGGKTKPVSFQPPRGGLKKFFQGAPGPFFPPVLGHFALFQALNFLGVRDCFLGRKRPPKLSPPWGGFFRSSPRGWKRPLIPDNFVLFFSLFKNKMVFLRGLFSDNLERRGGDNFVMLEELFRCARKKVLFLTHTPSLPGGWNTQNMTKVPLFRKDQIFPLFTPSPIFEKVRSSQRHLRV</sequence>
<reference evidence="2 3" key="2">
    <citation type="journal article" date="2015" name="BMC Genomics">
        <title>Analysis of three genomes within the thermophilic bacterial species Caldanaerobacter subterraneus with a focus on carbon monoxide dehydrogenase evolution and hydrolase diversity.</title>
        <authorList>
            <person name="Sant'Anna F.H."/>
            <person name="Lebedinsky A.V."/>
            <person name="Sokolova T.G."/>
            <person name="Robb F.T."/>
            <person name="Gonzalez J.M."/>
        </authorList>
    </citation>
    <scope>NUCLEOTIDE SEQUENCE [LARGE SCALE GENOMIC DNA]</scope>
    <source>
        <strain evidence="2 3">DSM 12653</strain>
    </source>
</reference>
<protein>
    <submittedName>
        <fullName evidence="2">Uncharacterized protein</fullName>
    </submittedName>
</protein>
<gene>
    <name evidence="2" type="ORF">CDSM653_02441</name>
</gene>
<dbReference type="Proteomes" id="UP000010146">
    <property type="component" value="Unassembled WGS sequence"/>
</dbReference>
<accession>A0A0F5PIS9</accession>
<name>A0A0F5PIS9_9THEO</name>
<reference evidence="3" key="3">
    <citation type="submission" date="2015-02" db="EMBL/GenBank/DDBJ databases">
        <title>Genome analysis of three genomes within the thermophilic hydrogenogenic bacterial species Caldanaerobacter subterraneus.</title>
        <authorList>
            <person name="Sant'Anna F.H."/>
            <person name="Lebedinsky A."/>
            <person name="Sokolova T."/>
            <person name="Robb F.T."/>
            <person name="Gonzalez J.M."/>
        </authorList>
    </citation>
    <scope>NUCLEOTIDE SEQUENCE [LARGE SCALE GENOMIC DNA]</scope>
    <source>
        <strain evidence="3">DSM 12653</strain>
    </source>
</reference>
<organism evidence="2 3">
    <name type="scientific">Caldanaerobacter subterraneus subsp. pacificus DSM 12653</name>
    <dbReference type="NCBI Taxonomy" id="391606"/>
    <lineage>
        <taxon>Bacteria</taxon>
        <taxon>Bacillati</taxon>
        <taxon>Bacillota</taxon>
        <taxon>Clostridia</taxon>
        <taxon>Thermoanaerobacterales</taxon>
        <taxon>Thermoanaerobacteraceae</taxon>
        <taxon>Caldanaerobacter</taxon>
    </lineage>
</organism>
<feature type="region of interest" description="Disordered" evidence="1">
    <location>
        <begin position="1"/>
        <end position="32"/>
    </location>
</feature>
<evidence type="ECO:0000256" key="1">
    <source>
        <dbReference type="SAM" id="MobiDB-lite"/>
    </source>
</evidence>
<evidence type="ECO:0000313" key="2">
    <source>
        <dbReference type="EMBL" id="KKC28563.1"/>
    </source>
</evidence>
<comment type="caution">
    <text evidence="2">The sequence shown here is derived from an EMBL/GenBank/DDBJ whole genome shotgun (WGS) entry which is preliminary data.</text>
</comment>
<dbReference type="EMBL" id="ABXP02000124">
    <property type="protein sequence ID" value="KKC28563.1"/>
    <property type="molecule type" value="Genomic_DNA"/>
</dbReference>
<proteinExistence type="predicted"/>